<dbReference type="Pfam" id="PF06114">
    <property type="entry name" value="Peptidase_M78"/>
    <property type="match status" value="1"/>
</dbReference>
<reference evidence="2" key="1">
    <citation type="submission" date="2022-11" db="EMBL/GenBank/DDBJ databases">
        <title>Draft genome sequence of Sellimonas catena strain 18CBH55.</title>
        <authorList>
            <person name="Atsushi H."/>
            <person name="Moriya O."/>
            <person name="Mitsuo S."/>
        </authorList>
    </citation>
    <scope>NUCLEOTIDE SEQUENCE</scope>
    <source>
        <strain evidence="2">18CBH55</strain>
    </source>
</reference>
<organism evidence="2 3">
    <name type="scientific">Sellimonas catena</name>
    <dbReference type="NCBI Taxonomy" id="2994035"/>
    <lineage>
        <taxon>Bacteria</taxon>
        <taxon>Bacillati</taxon>
        <taxon>Bacillota</taxon>
        <taxon>Clostridia</taxon>
        <taxon>Lachnospirales</taxon>
        <taxon>Lachnospiraceae</taxon>
        <taxon>Sellimonas</taxon>
    </lineage>
</organism>
<evidence type="ECO:0000313" key="3">
    <source>
        <dbReference type="Proteomes" id="UP001145094"/>
    </source>
</evidence>
<dbReference type="Proteomes" id="UP001145094">
    <property type="component" value="Unassembled WGS sequence"/>
</dbReference>
<evidence type="ECO:0000313" key="2">
    <source>
        <dbReference type="EMBL" id="GLG89126.1"/>
    </source>
</evidence>
<dbReference type="EMBL" id="BSCH01000003">
    <property type="protein sequence ID" value="GLG89126.1"/>
    <property type="molecule type" value="Genomic_DNA"/>
</dbReference>
<reference evidence="2" key="3">
    <citation type="journal article" date="2023" name="Int. J. Syst. Evol. Microbiol.">
        <title>Sellimonas catena sp. nov., isolated from human faeces.</title>
        <authorList>
            <person name="Hisatomi A."/>
            <person name="Ohkuma M."/>
            <person name="Sakamoto M."/>
        </authorList>
    </citation>
    <scope>NUCLEOTIDE SEQUENCE</scope>
    <source>
        <strain evidence="2">18CBH55</strain>
    </source>
</reference>
<dbReference type="InterPro" id="IPR010359">
    <property type="entry name" value="IrrE_HExxH"/>
</dbReference>
<reference evidence="2" key="2">
    <citation type="submission" date="2022-11" db="EMBL/GenBank/DDBJ databases">
        <title>Draft genome sequence of Sellimonas catena strain 18CBH55.</title>
        <authorList>
            <person name="Hisatomi A."/>
            <person name="Ohkuma M."/>
            <person name="Sakamoto M."/>
        </authorList>
    </citation>
    <scope>NUCLEOTIDE SEQUENCE</scope>
    <source>
        <strain evidence="2">18CBH55</strain>
    </source>
</reference>
<protein>
    <recommendedName>
        <fullName evidence="1">IrrE N-terminal-like domain-containing protein</fullName>
    </recommendedName>
</protein>
<feature type="domain" description="IrrE N-terminal-like" evidence="1">
    <location>
        <begin position="27"/>
        <end position="118"/>
    </location>
</feature>
<proteinExistence type="predicted"/>
<evidence type="ECO:0000259" key="1">
    <source>
        <dbReference type="Pfam" id="PF06114"/>
    </source>
</evidence>
<accession>A0A9W6CBM4</accession>
<dbReference type="RefSeq" id="WP_281844417.1">
    <property type="nucleotide sequence ID" value="NZ_BSCH01000003.1"/>
</dbReference>
<sequence length="152" mass="17527">MNYEALLDEAQQDGLIVKEKPLIYNDGRIKGKRIAIRKDIETSMEKACVLAEELGHHHTSVGNIIDMENPANRKQERQARMWGYNKLIGLTGIVRAFEAGCQNRHEVADLLDVTEEYLQECIDCYKDKYGVYTEIDNYIIYFIPNLAVMEKV</sequence>
<comment type="caution">
    <text evidence="2">The sequence shown here is derived from an EMBL/GenBank/DDBJ whole genome shotgun (WGS) entry which is preliminary data.</text>
</comment>
<name>A0A9W6CBM4_9FIRM</name>
<gene>
    <name evidence="2" type="ORF">Selli2_05530</name>
</gene>
<dbReference type="AlphaFoldDB" id="A0A9W6CBM4"/>